<name>A0A0P8BRP6_9HYPH</name>
<dbReference type="PANTHER" id="PTHR47515:SF1">
    <property type="entry name" value="BLR2054 PROTEIN"/>
    <property type="match status" value="1"/>
</dbReference>
<dbReference type="Gene3D" id="3.30.420.10">
    <property type="entry name" value="Ribonuclease H-like superfamily/Ribonuclease H"/>
    <property type="match status" value="1"/>
</dbReference>
<dbReference type="GO" id="GO:0003676">
    <property type="term" value="F:nucleic acid binding"/>
    <property type="evidence" value="ECO:0007669"/>
    <property type="project" value="InterPro"/>
</dbReference>
<feature type="compositionally biased region" description="Basic and acidic residues" evidence="1">
    <location>
        <begin position="27"/>
        <end position="38"/>
    </location>
</feature>
<evidence type="ECO:0000256" key="1">
    <source>
        <dbReference type="SAM" id="MobiDB-lite"/>
    </source>
</evidence>
<dbReference type="SUPFAM" id="SSF53098">
    <property type="entry name" value="Ribonuclease H-like"/>
    <property type="match status" value="1"/>
</dbReference>
<comment type="caution">
    <text evidence="3">The sequence shown here is derived from an EMBL/GenBank/DDBJ whole genome shotgun (WGS) entry which is preliminary data.</text>
</comment>
<dbReference type="PROSITE" id="PS50994">
    <property type="entry name" value="INTEGRASE"/>
    <property type="match status" value="1"/>
</dbReference>
<dbReference type="AlphaFoldDB" id="A0A0P8BRP6"/>
<dbReference type="PATRIC" id="fig|1653334.4.peg.3343"/>
<evidence type="ECO:0000313" key="3">
    <source>
        <dbReference type="EMBL" id="KPQ12278.1"/>
    </source>
</evidence>
<feature type="region of interest" description="Disordered" evidence="1">
    <location>
        <begin position="23"/>
        <end position="65"/>
    </location>
</feature>
<dbReference type="InterPro" id="IPR012337">
    <property type="entry name" value="RNaseH-like_sf"/>
</dbReference>
<feature type="region of interest" description="Disordered" evidence="1">
    <location>
        <begin position="200"/>
        <end position="219"/>
    </location>
</feature>
<accession>A0A0P8BRP6</accession>
<proteinExistence type="predicted"/>
<dbReference type="Pfam" id="PF00665">
    <property type="entry name" value="rve"/>
    <property type="match status" value="1"/>
</dbReference>
<dbReference type="InterPro" id="IPR001584">
    <property type="entry name" value="Integrase_cat-core"/>
</dbReference>
<organism evidence="3 4">
    <name type="scientific">Saliniramus fredricksonii</name>
    <dbReference type="NCBI Taxonomy" id="1653334"/>
    <lineage>
        <taxon>Bacteria</taxon>
        <taxon>Pseudomonadati</taxon>
        <taxon>Pseudomonadota</taxon>
        <taxon>Alphaproteobacteria</taxon>
        <taxon>Hyphomicrobiales</taxon>
        <taxon>Salinarimonadaceae</taxon>
        <taxon>Saliniramus</taxon>
    </lineage>
</organism>
<sequence length="219" mass="24069">MTPGCAKPCAIRREAPAVRLSAAACDPESRRPCDEPQAHPEALPRGGSGSPAMAGPQARPRHPRAACHRGVANARWSVDFMQDQFADGRRFRILHVLDDVTKECLALIVDTSISDRRVVRELTALIERRGKPGVIVSDNGTEFTSNAILDWASKAQVKWHYIDPASPCRMAMPRRSTAGWALGVTATRVAMSTAPALPQRPILPPLRLPHKSRHEECRH</sequence>
<gene>
    <name evidence="3" type="ORF">HLUCCO17_03670</name>
</gene>
<dbReference type="EMBL" id="LJSX01000003">
    <property type="protein sequence ID" value="KPQ12278.1"/>
    <property type="molecule type" value="Genomic_DNA"/>
</dbReference>
<dbReference type="PANTHER" id="PTHR47515">
    <property type="entry name" value="LOW CALCIUM RESPONSE LOCUS PROTEIN T"/>
    <property type="match status" value="1"/>
</dbReference>
<evidence type="ECO:0000313" key="4">
    <source>
        <dbReference type="Proteomes" id="UP000050497"/>
    </source>
</evidence>
<protein>
    <submittedName>
        <fullName evidence="3">Transposase</fullName>
    </submittedName>
</protein>
<dbReference type="GO" id="GO:0015074">
    <property type="term" value="P:DNA integration"/>
    <property type="evidence" value="ECO:0007669"/>
    <property type="project" value="InterPro"/>
</dbReference>
<reference evidence="3 4" key="1">
    <citation type="submission" date="2015-09" db="EMBL/GenBank/DDBJ databases">
        <title>Identification and resolution of microdiversity through metagenomic sequencing of parallel consortia.</title>
        <authorList>
            <person name="Nelson W.C."/>
            <person name="Romine M.F."/>
            <person name="Lindemann S.R."/>
        </authorList>
    </citation>
    <scope>NUCLEOTIDE SEQUENCE [LARGE SCALE GENOMIC DNA]</scope>
    <source>
        <strain evidence="3">HL-109</strain>
    </source>
</reference>
<dbReference type="InterPro" id="IPR036397">
    <property type="entry name" value="RNaseH_sf"/>
</dbReference>
<feature type="domain" description="Integrase catalytic" evidence="2">
    <location>
        <begin position="59"/>
        <end position="167"/>
    </location>
</feature>
<dbReference type="Proteomes" id="UP000050497">
    <property type="component" value="Unassembled WGS sequence"/>
</dbReference>
<evidence type="ECO:0000259" key="2">
    <source>
        <dbReference type="PROSITE" id="PS50994"/>
    </source>
</evidence>